<dbReference type="Proteomes" id="UP001211421">
    <property type="component" value="Unassembled WGS sequence"/>
</dbReference>
<dbReference type="RefSeq" id="WP_118054437.1">
    <property type="nucleotide sequence ID" value="NZ_CAKVXH010000013.1"/>
</dbReference>
<dbReference type="InterPro" id="IPR012902">
    <property type="entry name" value="N_methyl_site"/>
</dbReference>
<dbReference type="AlphaFoldDB" id="A0AAW6E7J9"/>
<dbReference type="NCBIfam" id="TIGR02532">
    <property type="entry name" value="IV_pilin_GFxxxE"/>
    <property type="match status" value="1"/>
</dbReference>
<sequence length="155" mass="16842">MNKKGFTLVELVVVIAIIGVLAAILVPTMMSYIRKAKLKSANSNAKIVFNTVNAVVTDMQCEGKDIDVQSCTAVVDCTAEPDESKKLEKAVHDALNVNGDNAGYAFWIAGEDGRYKLAQWCDTSSPRSKGIVGQYPDPANKPDDLPENFSWGVKF</sequence>
<keyword evidence="1" id="KW-1133">Transmembrane helix</keyword>
<dbReference type="Pfam" id="PF07963">
    <property type="entry name" value="N_methyl"/>
    <property type="match status" value="1"/>
</dbReference>
<dbReference type="InterPro" id="IPR045584">
    <property type="entry name" value="Pilin-like"/>
</dbReference>
<evidence type="ECO:0000256" key="1">
    <source>
        <dbReference type="SAM" id="Phobius"/>
    </source>
</evidence>
<name>A0AAW6E7J9_9FIRM</name>
<protein>
    <submittedName>
        <fullName evidence="2">Type II secretion system protein</fullName>
    </submittedName>
</protein>
<accession>A0AAW6E7J9</accession>
<evidence type="ECO:0000313" key="2">
    <source>
        <dbReference type="EMBL" id="MDB8742999.1"/>
    </source>
</evidence>
<comment type="caution">
    <text evidence="2">The sequence shown here is derived from an EMBL/GenBank/DDBJ whole genome shotgun (WGS) entry which is preliminary data.</text>
</comment>
<keyword evidence="1" id="KW-0812">Transmembrane</keyword>
<dbReference type="PROSITE" id="PS00409">
    <property type="entry name" value="PROKAR_NTER_METHYL"/>
    <property type="match status" value="1"/>
</dbReference>
<keyword evidence="1" id="KW-0472">Membrane</keyword>
<gene>
    <name evidence="2" type="ORF">PNV70_13090</name>
</gene>
<organism evidence="2 3">
    <name type="scientific">Ruminococcus bicirculans</name>
    <name type="common">ex Wegman et al. 2014</name>
    <dbReference type="NCBI Taxonomy" id="1160721"/>
    <lineage>
        <taxon>Bacteria</taxon>
        <taxon>Bacillati</taxon>
        <taxon>Bacillota</taxon>
        <taxon>Clostridia</taxon>
        <taxon>Eubacteriales</taxon>
        <taxon>Oscillospiraceae</taxon>
        <taxon>Ruminococcus</taxon>
    </lineage>
</organism>
<proteinExistence type="predicted"/>
<feature type="transmembrane region" description="Helical" evidence="1">
    <location>
        <begin position="12"/>
        <end position="33"/>
    </location>
</feature>
<dbReference type="EMBL" id="JAQMLS010000011">
    <property type="protein sequence ID" value="MDB8742999.1"/>
    <property type="molecule type" value="Genomic_DNA"/>
</dbReference>
<evidence type="ECO:0000313" key="3">
    <source>
        <dbReference type="Proteomes" id="UP001211421"/>
    </source>
</evidence>
<dbReference type="Gene3D" id="3.30.700.10">
    <property type="entry name" value="Glycoprotein, Type 4 Pilin"/>
    <property type="match status" value="1"/>
</dbReference>
<dbReference type="PANTHER" id="PTHR30093">
    <property type="entry name" value="GENERAL SECRETION PATHWAY PROTEIN G"/>
    <property type="match status" value="1"/>
</dbReference>
<reference evidence="2" key="1">
    <citation type="submission" date="2023-01" db="EMBL/GenBank/DDBJ databases">
        <title>Human gut microbiome strain richness.</title>
        <authorList>
            <person name="Chen-Liaw A."/>
        </authorList>
    </citation>
    <scope>NUCLEOTIDE SEQUENCE</scope>
    <source>
        <strain evidence="2">D59st1_B8_D59t2_181005</strain>
    </source>
</reference>
<dbReference type="SUPFAM" id="SSF54523">
    <property type="entry name" value="Pili subunits"/>
    <property type="match status" value="1"/>
</dbReference>